<organism evidence="1 2">
    <name type="scientific">Helicobacter zhangjianzhongii</name>
    <dbReference type="NCBI Taxonomy" id="2974574"/>
    <lineage>
        <taxon>Bacteria</taxon>
        <taxon>Pseudomonadati</taxon>
        <taxon>Campylobacterota</taxon>
        <taxon>Epsilonproteobacteria</taxon>
        <taxon>Campylobacterales</taxon>
        <taxon>Helicobacteraceae</taxon>
        <taxon>Helicobacter</taxon>
    </lineage>
</organism>
<dbReference type="Proteomes" id="UP001173802">
    <property type="component" value="Unassembled WGS sequence"/>
</dbReference>
<gene>
    <name evidence="1" type="ORF">NYG90_06865</name>
</gene>
<comment type="caution">
    <text evidence="1">The sequence shown here is derived from an EMBL/GenBank/DDBJ whole genome shotgun (WGS) entry which is preliminary data.</text>
</comment>
<evidence type="ECO:0000313" key="2">
    <source>
        <dbReference type="Proteomes" id="UP001173802"/>
    </source>
</evidence>
<sequence>MAVDKAPFKACKNRSYKKWILAWLAIMRGAVAYDVVKLSLEST</sequence>
<reference evidence="1 2" key="1">
    <citation type="journal article" date="2023" name="Microorganisms">
        <title>Isolation and Genomic Characteristics of Cat-Borne Campylobacter felis sp. nov. and Sheep-Borne Campylobacter ovis sp. nov.</title>
        <authorList>
            <person name="Wang H."/>
            <person name="Li Y."/>
            <person name="Gu Y."/>
            <person name="Zhou G."/>
            <person name="Chen X."/>
            <person name="Zhang X."/>
            <person name="Shao Z."/>
            <person name="Zhang J."/>
            <person name="Zhang M."/>
        </authorList>
    </citation>
    <scope>NUCLEOTIDE SEQUENCE [LARGE SCALE GENOMIC DNA]</scope>
    <source>
        <strain evidence="1 2">XJK30-2</strain>
    </source>
</reference>
<name>A0ACC6FTX6_9HELI</name>
<protein>
    <submittedName>
        <fullName evidence="1">Uncharacterized protein</fullName>
    </submittedName>
</protein>
<evidence type="ECO:0000313" key="1">
    <source>
        <dbReference type="EMBL" id="MDL0082388.1"/>
    </source>
</evidence>
<keyword evidence="2" id="KW-1185">Reference proteome</keyword>
<proteinExistence type="predicted"/>
<dbReference type="EMBL" id="JANURN010000006">
    <property type="protein sequence ID" value="MDL0082388.1"/>
    <property type="molecule type" value="Genomic_DNA"/>
</dbReference>
<accession>A0ACC6FTX6</accession>